<evidence type="ECO:0000313" key="2">
    <source>
        <dbReference type="Proteomes" id="UP001153365"/>
    </source>
</evidence>
<proteinExistence type="predicted"/>
<evidence type="ECO:0000313" key="1">
    <source>
        <dbReference type="EMBL" id="CAH7685856.1"/>
    </source>
</evidence>
<organism evidence="1 2">
    <name type="scientific">Phakopsora pachyrhizi</name>
    <name type="common">Asian soybean rust disease fungus</name>
    <dbReference type="NCBI Taxonomy" id="170000"/>
    <lineage>
        <taxon>Eukaryota</taxon>
        <taxon>Fungi</taxon>
        <taxon>Dikarya</taxon>
        <taxon>Basidiomycota</taxon>
        <taxon>Pucciniomycotina</taxon>
        <taxon>Pucciniomycetes</taxon>
        <taxon>Pucciniales</taxon>
        <taxon>Phakopsoraceae</taxon>
        <taxon>Phakopsora</taxon>
    </lineage>
</organism>
<protein>
    <submittedName>
        <fullName evidence="1">Uncharacterized protein</fullName>
    </submittedName>
</protein>
<reference evidence="1" key="1">
    <citation type="submission" date="2022-06" db="EMBL/GenBank/DDBJ databases">
        <authorList>
            <consortium name="SYNGENTA / RWTH Aachen University"/>
        </authorList>
    </citation>
    <scope>NUCLEOTIDE SEQUENCE</scope>
</reference>
<comment type="caution">
    <text evidence="1">The sequence shown here is derived from an EMBL/GenBank/DDBJ whole genome shotgun (WGS) entry which is preliminary data.</text>
</comment>
<dbReference type="AlphaFoldDB" id="A0AAV0BHS5"/>
<accession>A0AAV0BHS5</accession>
<dbReference type="Proteomes" id="UP001153365">
    <property type="component" value="Unassembled WGS sequence"/>
</dbReference>
<sequence length="223" mass="25065">MNFTHKHKLITNTSDLEIKVDLSMEIKSNVNYVCHAALPLGLWEKNTRADWAMGVVGGDKKFNTARFSKYQMPMRYGWDGGSQKNSGSFGRQETVNLRSTFLEEGMCAEVIPKAEDITHPTDRASQLQATMSGGKTLMAGVYCQLIPKREYWSQIGSVNVLNVGDVQIKTQDNSEGNRSLKAVGFIVSRFYRNLTICDLEEGERRTYQDQLGSVIYHSSGYIC</sequence>
<name>A0AAV0BHS5_PHAPC</name>
<dbReference type="EMBL" id="CALTRL010005754">
    <property type="protein sequence ID" value="CAH7685856.1"/>
    <property type="molecule type" value="Genomic_DNA"/>
</dbReference>
<gene>
    <name evidence="1" type="ORF">PPACK8108_LOCUS20448</name>
</gene>
<keyword evidence="2" id="KW-1185">Reference proteome</keyword>